<comment type="similarity">
    <text evidence="1">Belongs to the glycosyl hydrolase 25 family.</text>
</comment>
<dbReference type="InterPro" id="IPR017853">
    <property type="entry name" value="GH"/>
</dbReference>
<dbReference type="SUPFAM" id="SSF51445">
    <property type="entry name" value="(Trans)glycosidases"/>
    <property type="match status" value="1"/>
</dbReference>
<gene>
    <name evidence="5" type="ORF">A6048_15540</name>
</gene>
<keyword evidence="3" id="KW-0326">Glycosidase</keyword>
<dbReference type="Pfam" id="PF01183">
    <property type="entry name" value="Glyco_hydro_25"/>
    <property type="match status" value="1"/>
</dbReference>
<dbReference type="GO" id="GO:0016998">
    <property type="term" value="P:cell wall macromolecule catabolic process"/>
    <property type="evidence" value="ECO:0007669"/>
    <property type="project" value="InterPro"/>
</dbReference>
<evidence type="ECO:0000256" key="1">
    <source>
        <dbReference type="ARBA" id="ARBA00010646"/>
    </source>
</evidence>
<dbReference type="RefSeq" id="WP_235027387.1">
    <property type="nucleotide sequence ID" value="NZ_CP015453.1"/>
</dbReference>
<proteinExistence type="inferred from homology"/>
<dbReference type="Gene3D" id="3.20.20.80">
    <property type="entry name" value="Glycosidases"/>
    <property type="match status" value="1"/>
</dbReference>
<accession>A0AAD0JW59</accession>
<dbReference type="EMBL" id="CP015453">
    <property type="protein sequence ID" value="AWH96668.1"/>
    <property type="molecule type" value="Genomic_DNA"/>
</dbReference>
<evidence type="ECO:0000256" key="4">
    <source>
        <dbReference type="SAM" id="MobiDB-lite"/>
    </source>
</evidence>
<evidence type="ECO:0000313" key="5">
    <source>
        <dbReference type="EMBL" id="AWH96668.1"/>
    </source>
</evidence>
<name>A0AAD0JW59_9ACTN</name>
<dbReference type="GO" id="GO:0016052">
    <property type="term" value="P:carbohydrate catabolic process"/>
    <property type="evidence" value="ECO:0007669"/>
    <property type="project" value="TreeGrafter"/>
</dbReference>
<organism evidence="5 6">
    <name type="scientific">Dietzia psychralcaliphila</name>
    <dbReference type="NCBI Taxonomy" id="139021"/>
    <lineage>
        <taxon>Bacteria</taxon>
        <taxon>Bacillati</taxon>
        <taxon>Actinomycetota</taxon>
        <taxon>Actinomycetes</taxon>
        <taxon>Mycobacteriales</taxon>
        <taxon>Dietziaceae</taxon>
        <taxon>Dietzia</taxon>
    </lineage>
</organism>
<evidence type="ECO:0000256" key="3">
    <source>
        <dbReference type="ARBA" id="ARBA00023295"/>
    </source>
</evidence>
<dbReference type="AlphaFoldDB" id="A0AAD0JW59"/>
<dbReference type="CDD" id="cd00599">
    <property type="entry name" value="GH25_muramidase"/>
    <property type="match status" value="1"/>
</dbReference>
<dbReference type="InterPro" id="IPR002053">
    <property type="entry name" value="Glyco_hydro_25"/>
</dbReference>
<dbReference type="GO" id="GO:0003796">
    <property type="term" value="F:lysozyme activity"/>
    <property type="evidence" value="ECO:0007669"/>
    <property type="project" value="InterPro"/>
</dbReference>
<keyword evidence="6" id="KW-1185">Reference proteome</keyword>
<protein>
    <submittedName>
        <fullName evidence="5">Hydrolase</fullName>
    </submittedName>
</protein>
<evidence type="ECO:0000256" key="2">
    <source>
        <dbReference type="ARBA" id="ARBA00022801"/>
    </source>
</evidence>
<feature type="region of interest" description="Disordered" evidence="4">
    <location>
        <begin position="260"/>
        <end position="313"/>
    </location>
</feature>
<feature type="compositionally biased region" description="Pro residues" evidence="4">
    <location>
        <begin position="269"/>
        <end position="293"/>
    </location>
</feature>
<sequence length="332" mass="35447">MTPVGQSAHRALLPRLIVALASAAALALGLLVVVISPRADAVVPLSPAFDGLARGIDSSSWQHPHGAPVDWHAAAASGQSFAFIKATEGTGPANRYYEADVEQARASGMAVGSYHKARPAMDPSVQARAFAARLQSVGGQQLPPVLDIETDEGKNPEELIEWTRVFLTELQHLTGRTPIIYTYRFFWIDRMANTTQFSEYPLWLAEYGVPEPTLPVIGGWTEWSFWQNSETGAVPGFTGPVDLNVFAGTHEDIWAWVGPVTPGEAPAHEPAPAPAPEPVPDPAPEPAPGPGGPAEPVTVAIPEGIPTPDGVRLPETVTVPAHMLDQIPPEFR</sequence>
<dbReference type="InterPro" id="IPR018077">
    <property type="entry name" value="Glyco_hydro_fam25_subgr"/>
</dbReference>
<dbReference type="GO" id="GO:0009253">
    <property type="term" value="P:peptidoglycan catabolic process"/>
    <property type="evidence" value="ECO:0007669"/>
    <property type="project" value="InterPro"/>
</dbReference>
<keyword evidence="2 5" id="KW-0378">Hydrolase</keyword>
<dbReference type="SMART" id="SM00641">
    <property type="entry name" value="Glyco_25"/>
    <property type="match status" value="1"/>
</dbReference>
<dbReference type="PROSITE" id="PS51904">
    <property type="entry name" value="GLYCOSYL_HYDROL_F25_2"/>
    <property type="match status" value="1"/>
</dbReference>
<reference evidence="5 6" key="1">
    <citation type="submission" date="2016-04" db="EMBL/GenBank/DDBJ databases">
        <title>Complete genome sequence of the haloalkaliphilic hydrocarbon-degrading bacterium Dietzia psychralcaliphila ILA-1T, isolated from a drain of a fish product-processing plant.</title>
        <authorList>
            <person name="Zhao J."/>
            <person name="Hu B."/>
            <person name="Geng S."/>
            <person name="Nie Y."/>
            <person name="Tang Y."/>
        </authorList>
    </citation>
    <scope>NUCLEOTIDE SEQUENCE [LARGE SCALE GENOMIC DNA]</scope>
    <source>
        <strain evidence="5 6">ILA-1</strain>
    </source>
</reference>
<evidence type="ECO:0000313" key="6">
    <source>
        <dbReference type="Proteomes" id="UP000244903"/>
    </source>
</evidence>
<dbReference type="Proteomes" id="UP000244903">
    <property type="component" value="Chromosome"/>
</dbReference>
<dbReference type="PANTHER" id="PTHR34135:SF2">
    <property type="entry name" value="LYSOZYME"/>
    <property type="match status" value="1"/>
</dbReference>
<dbReference type="KEGG" id="dpc:A6048_15540"/>
<dbReference type="PANTHER" id="PTHR34135">
    <property type="entry name" value="LYSOZYME"/>
    <property type="match status" value="1"/>
</dbReference>